<evidence type="ECO:0000313" key="9">
    <source>
        <dbReference type="Proteomes" id="UP001497497"/>
    </source>
</evidence>
<comment type="caution">
    <text evidence="8">The sequence shown here is derived from an EMBL/GenBank/DDBJ whole genome shotgun (WGS) entry which is preliminary data.</text>
</comment>
<keyword evidence="4" id="KW-0805">Transcription regulation</keyword>
<proteinExistence type="inferred from homology"/>
<dbReference type="PANTHER" id="PTHR28314:SF1">
    <property type="entry name" value="MEDIATOR OF RNA POLYMERASE II TRANSCRIPTION SUBUNIT 29"/>
    <property type="match status" value="1"/>
</dbReference>
<evidence type="ECO:0000256" key="7">
    <source>
        <dbReference type="ARBA" id="ARBA00031963"/>
    </source>
</evidence>
<dbReference type="GO" id="GO:0003712">
    <property type="term" value="F:transcription coregulator activity"/>
    <property type="evidence" value="ECO:0007669"/>
    <property type="project" value="TreeGrafter"/>
</dbReference>
<keyword evidence="9" id="KW-1185">Reference proteome</keyword>
<dbReference type="GO" id="GO:0016592">
    <property type="term" value="C:mediator complex"/>
    <property type="evidence" value="ECO:0007669"/>
    <property type="project" value="InterPro"/>
</dbReference>
<evidence type="ECO:0000256" key="1">
    <source>
        <dbReference type="ARBA" id="ARBA00004123"/>
    </source>
</evidence>
<evidence type="ECO:0000256" key="2">
    <source>
        <dbReference type="ARBA" id="ARBA00009851"/>
    </source>
</evidence>
<comment type="subcellular location">
    <subcellularLocation>
        <location evidence="1">Nucleus</location>
    </subcellularLocation>
</comment>
<dbReference type="Proteomes" id="UP001497497">
    <property type="component" value="Unassembled WGS sequence"/>
</dbReference>
<keyword evidence="5" id="KW-0804">Transcription</keyword>
<comment type="similarity">
    <text evidence="2">Belongs to the Mediator complex subunit 29 family.</text>
</comment>
<organism evidence="8 9">
    <name type="scientific">Lymnaea stagnalis</name>
    <name type="common">Great pond snail</name>
    <name type="synonym">Helix stagnalis</name>
    <dbReference type="NCBI Taxonomy" id="6523"/>
    <lineage>
        <taxon>Eukaryota</taxon>
        <taxon>Metazoa</taxon>
        <taxon>Spiralia</taxon>
        <taxon>Lophotrochozoa</taxon>
        <taxon>Mollusca</taxon>
        <taxon>Gastropoda</taxon>
        <taxon>Heterobranchia</taxon>
        <taxon>Euthyneura</taxon>
        <taxon>Panpulmonata</taxon>
        <taxon>Hygrophila</taxon>
        <taxon>Lymnaeoidea</taxon>
        <taxon>Lymnaeidae</taxon>
        <taxon>Lymnaea</taxon>
    </lineage>
</organism>
<dbReference type="InterPro" id="IPR021018">
    <property type="entry name" value="Mediator_Med29_met"/>
</dbReference>
<evidence type="ECO:0000256" key="4">
    <source>
        <dbReference type="ARBA" id="ARBA00023015"/>
    </source>
</evidence>
<reference evidence="8 9" key="1">
    <citation type="submission" date="2024-04" db="EMBL/GenBank/DDBJ databases">
        <authorList>
            <consortium name="Genoscope - CEA"/>
            <person name="William W."/>
        </authorList>
    </citation>
    <scope>NUCLEOTIDE SEQUENCE [LARGE SCALE GENOMIC DNA]</scope>
</reference>
<dbReference type="Pfam" id="PF11568">
    <property type="entry name" value="Med29"/>
    <property type="match status" value="1"/>
</dbReference>
<dbReference type="GO" id="GO:0006357">
    <property type="term" value="P:regulation of transcription by RNA polymerase II"/>
    <property type="evidence" value="ECO:0007669"/>
    <property type="project" value="TreeGrafter"/>
</dbReference>
<gene>
    <name evidence="8" type="ORF">GSLYS_00001717001</name>
</gene>
<evidence type="ECO:0000256" key="6">
    <source>
        <dbReference type="ARBA" id="ARBA00023242"/>
    </source>
</evidence>
<evidence type="ECO:0000256" key="5">
    <source>
        <dbReference type="ARBA" id="ARBA00023163"/>
    </source>
</evidence>
<evidence type="ECO:0000256" key="3">
    <source>
        <dbReference type="ARBA" id="ARBA00019684"/>
    </source>
</evidence>
<dbReference type="AlphaFoldDB" id="A0AAV2H1K8"/>
<evidence type="ECO:0000313" key="8">
    <source>
        <dbReference type="EMBL" id="CAL1527540.1"/>
    </source>
</evidence>
<dbReference type="PANTHER" id="PTHR28314">
    <property type="entry name" value="MEDIATOR OF RNA POLYMERASE II TRANSCRIPTION SUBUNIT 29"/>
    <property type="match status" value="1"/>
</dbReference>
<dbReference type="EMBL" id="CAXITT010000019">
    <property type="protein sequence ID" value="CAL1527540.1"/>
    <property type="molecule type" value="Genomic_DNA"/>
</dbReference>
<protein>
    <recommendedName>
        <fullName evidence="3">Mediator of RNA polymerase II transcription subunit 29</fullName>
    </recommendedName>
    <alternativeName>
        <fullName evidence="7">Mediator complex subunit 29</fullName>
    </alternativeName>
</protein>
<keyword evidence="6" id="KW-0539">Nucleus</keyword>
<sequence length="183" mass="20614">MAAPGQGIMQMQNQMPVSSIMHHQVGVVPTQQNPQIQAPQPQQGPETDPIAKFKNLLPRLKESLVNLFKTGGHLFYQNASQDETGAQMDNVTGRFEKCLEEFYALCDQVEIYLKLAQEVIQQDKDSNRNTPNLILPQKIDASQPEGQLYSQYLSTVRAQISCAKDIRDLLHDCLKSFPEHSHP</sequence>
<accession>A0AAV2H1K8</accession>
<name>A0AAV2H1K8_LYMST</name>